<proteinExistence type="predicted"/>
<evidence type="ECO:0000256" key="1">
    <source>
        <dbReference type="ARBA" id="ARBA00022705"/>
    </source>
</evidence>
<dbReference type="Gene3D" id="3.30.70.370">
    <property type="match status" value="1"/>
</dbReference>
<organism evidence="3">
    <name type="scientific">bioreactor metagenome</name>
    <dbReference type="NCBI Taxonomy" id="1076179"/>
    <lineage>
        <taxon>unclassified sequences</taxon>
        <taxon>metagenomes</taxon>
        <taxon>ecological metagenomes</taxon>
    </lineage>
</organism>
<dbReference type="GO" id="GO:0003677">
    <property type="term" value="F:DNA binding"/>
    <property type="evidence" value="ECO:0007669"/>
    <property type="project" value="InterPro"/>
</dbReference>
<dbReference type="AlphaFoldDB" id="A0A645GAQ5"/>
<accession>A0A645GAQ5</accession>
<dbReference type="InterPro" id="IPR043502">
    <property type="entry name" value="DNA/RNA_pol_sf"/>
</dbReference>
<gene>
    <name evidence="3" type="primary">polA_53</name>
    <name evidence="3" type="ORF">SDC9_170505</name>
</gene>
<keyword evidence="1" id="KW-0235">DNA replication</keyword>
<dbReference type="GO" id="GO:0003887">
    <property type="term" value="F:DNA-directed DNA polymerase activity"/>
    <property type="evidence" value="ECO:0007669"/>
    <property type="project" value="UniProtKB-EC"/>
</dbReference>
<dbReference type="Gene3D" id="1.10.150.20">
    <property type="entry name" value="5' to 3' exonuclease, C-terminal subdomain"/>
    <property type="match status" value="1"/>
</dbReference>
<dbReference type="Pfam" id="PF00476">
    <property type="entry name" value="DNA_pol_A"/>
    <property type="match status" value="1"/>
</dbReference>
<dbReference type="PRINTS" id="PR00868">
    <property type="entry name" value="DNAPOLI"/>
</dbReference>
<dbReference type="SUPFAM" id="SSF56672">
    <property type="entry name" value="DNA/RNA polymerases"/>
    <property type="match status" value="1"/>
</dbReference>
<dbReference type="PANTHER" id="PTHR10133:SF27">
    <property type="entry name" value="DNA POLYMERASE NU"/>
    <property type="match status" value="1"/>
</dbReference>
<evidence type="ECO:0000259" key="2">
    <source>
        <dbReference type="Pfam" id="PF00476"/>
    </source>
</evidence>
<dbReference type="GO" id="GO:0006261">
    <property type="term" value="P:DNA-templated DNA replication"/>
    <property type="evidence" value="ECO:0007669"/>
    <property type="project" value="InterPro"/>
</dbReference>
<dbReference type="InterPro" id="IPR001098">
    <property type="entry name" value="DNA-dir_DNA_pol_A_palm_dom"/>
</dbReference>
<dbReference type="EMBL" id="VSSQ01071521">
    <property type="protein sequence ID" value="MPN23120.1"/>
    <property type="molecule type" value="Genomic_DNA"/>
</dbReference>
<feature type="domain" description="DNA-directed DNA polymerase family A palm" evidence="2">
    <location>
        <begin position="1"/>
        <end position="102"/>
    </location>
</feature>
<sequence length="104" mass="11807">MPELNATNFVQRSFGERVAMNMPIQGSAADIIKIAMVKVHSEIKKRGLKSRLILQVHDELLIETHVDEVEEVSALLKENMENAVSLKVPMEAEVKMGRSWYETK</sequence>
<protein>
    <submittedName>
        <fullName evidence="3">DNA polymerase I</fullName>
        <ecNumber evidence="3">2.7.7.7</ecNumber>
    </submittedName>
</protein>
<comment type="caution">
    <text evidence="3">The sequence shown here is derived from an EMBL/GenBank/DDBJ whole genome shotgun (WGS) entry which is preliminary data.</text>
</comment>
<name>A0A645GAQ5_9ZZZZ</name>
<reference evidence="3" key="1">
    <citation type="submission" date="2019-08" db="EMBL/GenBank/DDBJ databases">
        <authorList>
            <person name="Kucharzyk K."/>
            <person name="Murdoch R.W."/>
            <person name="Higgins S."/>
            <person name="Loffler F."/>
        </authorList>
    </citation>
    <scope>NUCLEOTIDE SEQUENCE</scope>
</reference>
<dbReference type="InterPro" id="IPR002298">
    <property type="entry name" value="DNA_polymerase_A"/>
</dbReference>
<dbReference type="PANTHER" id="PTHR10133">
    <property type="entry name" value="DNA POLYMERASE I"/>
    <property type="match status" value="1"/>
</dbReference>
<keyword evidence="3" id="KW-0548">Nucleotidyltransferase</keyword>
<dbReference type="EC" id="2.7.7.7" evidence="3"/>
<dbReference type="GO" id="GO:0006302">
    <property type="term" value="P:double-strand break repair"/>
    <property type="evidence" value="ECO:0007669"/>
    <property type="project" value="TreeGrafter"/>
</dbReference>
<keyword evidence="3" id="KW-0808">Transferase</keyword>
<evidence type="ECO:0000313" key="3">
    <source>
        <dbReference type="EMBL" id="MPN23120.1"/>
    </source>
</evidence>